<organism evidence="8 9">
    <name type="scientific">Oceaniferula flava</name>
    <dbReference type="NCBI Taxonomy" id="2800421"/>
    <lineage>
        <taxon>Bacteria</taxon>
        <taxon>Pseudomonadati</taxon>
        <taxon>Verrucomicrobiota</taxon>
        <taxon>Verrucomicrobiia</taxon>
        <taxon>Verrucomicrobiales</taxon>
        <taxon>Verrucomicrobiaceae</taxon>
        <taxon>Oceaniferula</taxon>
    </lineage>
</organism>
<dbReference type="GO" id="GO:0000156">
    <property type="term" value="F:phosphorelay response regulator activity"/>
    <property type="evidence" value="ECO:0007669"/>
    <property type="project" value="TreeGrafter"/>
</dbReference>
<reference evidence="8" key="1">
    <citation type="submission" date="2021-01" db="EMBL/GenBank/DDBJ databases">
        <title>Modified the classification status of verrucomicrobia.</title>
        <authorList>
            <person name="Feng X."/>
        </authorList>
    </citation>
    <scope>NUCLEOTIDE SEQUENCE</scope>
    <source>
        <strain evidence="8">5K15</strain>
    </source>
</reference>
<keyword evidence="5" id="KW-0804">Transcription</keyword>
<dbReference type="Pfam" id="PF00072">
    <property type="entry name" value="Response_reg"/>
    <property type="match status" value="1"/>
</dbReference>
<keyword evidence="1 6" id="KW-0597">Phosphoprotein</keyword>
<evidence type="ECO:0000256" key="3">
    <source>
        <dbReference type="ARBA" id="ARBA00023015"/>
    </source>
</evidence>
<dbReference type="InterPro" id="IPR001789">
    <property type="entry name" value="Sig_transdc_resp-reg_receiver"/>
</dbReference>
<accession>A0AAE2VE66</accession>
<dbReference type="GO" id="GO:0000976">
    <property type="term" value="F:transcription cis-regulatory region binding"/>
    <property type="evidence" value="ECO:0007669"/>
    <property type="project" value="TreeGrafter"/>
</dbReference>
<dbReference type="PANTHER" id="PTHR48111:SF1">
    <property type="entry name" value="TWO-COMPONENT RESPONSE REGULATOR ORR33"/>
    <property type="match status" value="1"/>
</dbReference>
<dbReference type="EMBL" id="JAENIG010000006">
    <property type="protein sequence ID" value="MBK1855449.1"/>
    <property type="molecule type" value="Genomic_DNA"/>
</dbReference>
<dbReference type="GO" id="GO:0005829">
    <property type="term" value="C:cytosol"/>
    <property type="evidence" value="ECO:0007669"/>
    <property type="project" value="TreeGrafter"/>
</dbReference>
<dbReference type="InterPro" id="IPR039420">
    <property type="entry name" value="WalR-like"/>
</dbReference>
<evidence type="ECO:0000256" key="5">
    <source>
        <dbReference type="ARBA" id="ARBA00023163"/>
    </source>
</evidence>
<keyword evidence="3" id="KW-0805">Transcription regulation</keyword>
<sequence>MTILIIEDNEIEMENLKLLLAAFEGYEVIATAESIHQGIELANNMQPELIMLDLQLDCQNSLEHVHLLDYSPYIICSTLCTEHALQAFEVGASDYLTKPITHEKLCRALERLPQGQGEPQHRARKMALPLHNGTKTQMVPIDHITLVTADRDYTIVRDISDSEFISTRRMHEWGKLLPSPLFVTLDRSTIVNLDQIDHYTRLGPDRTATINFKNEHQHRIGSTARRRLKASIEN</sequence>
<dbReference type="Gene3D" id="3.40.50.2300">
    <property type="match status" value="1"/>
</dbReference>
<evidence type="ECO:0000256" key="1">
    <source>
        <dbReference type="ARBA" id="ARBA00022553"/>
    </source>
</evidence>
<dbReference type="PROSITE" id="PS50110">
    <property type="entry name" value="RESPONSE_REGULATORY"/>
    <property type="match status" value="1"/>
</dbReference>
<feature type="domain" description="Response regulatory" evidence="7">
    <location>
        <begin position="2"/>
        <end position="113"/>
    </location>
</feature>
<proteinExistence type="predicted"/>
<keyword evidence="4" id="KW-0238">DNA-binding</keyword>
<dbReference type="AlphaFoldDB" id="A0AAE2VE66"/>
<comment type="caution">
    <text evidence="8">The sequence shown here is derived from an EMBL/GenBank/DDBJ whole genome shotgun (WGS) entry which is preliminary data.</text>
</comment>
<dbReference type="GO" id="GO:0032993">
    <property type="term" value="C:protein-DNA complex"/>
    <property type="evidence" value="ECO:0007669"/>
    <property type="project" value="TreeGrafter"/>
</dbReference>
<gene>
    <name evidence="8" type="ORF">JIN83_10795</name>
</gene>
<dbReference type="PANTHER" id="PTHR48111">
    <property type="entry name" value="REGULATOR OF RPOS"/>
    <property type="match status" value="1"/>
</dbReference>
<evidence type="ECO:0000256" key="4">
    <source>
        <dbReference type="ARBA" id="ARBA00023125"/>
    </source>
</evidence>
<keyword evidence="2" id="KW-0902">Two-component regulatory system</keyword>
<dbReference type="Pfam" id="PF04397">
    <property type="entry name" value="LytTR"/>
    <property type="match status" value="1"/>
</dbReference>
<dbReference type="SUPFAM" id="SSF52172">
    <property type="entry name" value="CheY-like"/>
    <property type="match status" value="1"/>
</dbReference>
<evidence type="ECO:0000256" key="2">
    <source>
        <dbReference type="ARBA" id="ARBA00023012"/>
    </source>
</evidence>
<keyword evidence="9" id="KW-1185">Reference proteome</keyword>
<dbReference type="RefSeq" id="WP_309490061.1">
    <property type="nucleotide sequence ID" value="NZ_JAENIG010000006.1"/>
</dbReference>
<evidence type="ECO:0000256" key="6">
    <source>
        <dbReference type="PROSITE-ProRule" id="PRU00169"/>
    </source>
</evidence>
<dbReference type="InterPro" id="IPR011006">
    <property type="entry name" value="CheY-like_superfamily"/>
</dbReference>
<name>A0AAE2VE66_9BACT</name>
<dbReference type="SMART" id="SM00850">
    <property type="entry name" value="LytTR"/>
    <property type="match status" value="1"/>
</dbReference>
<evidence type="ECO:0000259" key="7">
    <source>
        <dbReference type="PROSITE" id="PS50110"/>
    </source>
</evidence>
<protein>
    <submittedName>
        <fullName evidence="8">Response regulator transcription factor</fullName>
    </submittedName>
</protein>
<dbReference type="Proteomes" id="UP000634206">
    <property type="component" value="Unassembled WGS sequence"/>
</dbReference>
<dbReference type="GO" id="GO:0006355">
    <property type="term" value="P:regulation of DNA-templated transcription"/>
    <property type="evidence" value="ECO:0007669"/>
    <property type="project" value="TreeGrafter"/>
</dbReference>
<dbReference type="InterPro" id="IPR007492">
    <property type="entry name" value="LytTR_DNA-bd_dom"/>
</dbReference>
<dbReference type="SMART" id="SM00448">
    <property type="entry name" value="REC"/>
    <property type="match status" value="1"/>
</dbReference>
<dbReference type="Gene3D" id="2.40.50.1020">
    <property type="entry name" value="LytTr DNA-binding domain"/>
    <property type="match status" value="1"/>
</dbReference>
<feature type="modified residue" description="4-aspartylphosphate" evidence="6">
    <location>
        <position position="53"/>
    </location>
</feature>
<evidence type="ECO:0000313" key="8">
    <source>
        <dbReference type="EMBL" id="MBK1855449.1"/>
    </source>
</evidence>
<evidence type="ECO:0000313" key="9">
    <source>
        <dbReference type="Proteomes" id="UP000634206"/>
    </source>
</evidence>